<evidence type="ECO:0000313" key="4">
    <source>
        <dbReference type="Proteomes" id="UP000559885"/>
    </source>
</evidence>
<dbReference type="RefSeq" id="WP_185373335.1">
    <property type="nucleotide sequence ID" value="NZ_JAARRM010000002.1"/>
</dbReference>
<keyword evidence="1" id="KW-0175">Coiled coil</keyword>
<name>A0A841ZM99_9LIST</name>
<dbReference type="InterPro" id="IPR007499">
    <property type="entry name" value="ERF_bacteria_virus"/>
</dbReference>
<sequence length="225" mass="24959">MKTSETITELAKALSQFQKAVEQPTKSANNPFFKSKYVPLENVITTIKKHASPLGLGYVQVPVSEENKIGVKTILTHDSGEFIEFDAFLLPLDKNTAQGAGSALTYARRYSLSAAFGIASDEDDDGNEASGNDEKKQSTKSTKPTTSKRKQEDPLATSGDVEVLKSKSHELEQIFGKTQKEVWASYGINQKEDLTKKKVMRAINSIQNELNKVNQEQEKQEELPF</sequence>
<dbReference type="Pfam" id="PF04404">
    <property type="entry name" value="ERF"/>
    <property type="match status" value="1"/>
</dbReference>
<dbReference type="Proteomes" id="UP000559885">
    <property type="component" value="Unassembled WGS sequence"/>
</dbReference>
<dbReference type="EMBL" id="JAARRM010000002">
    <property type="protein sequence ID" value="MBC1521426.1"/>
    <property type="molecule type" value="Genomic_DNA"/>
</dbReference>
<dbReference type="AlphaFoldDB" id="A0A841ZM99"/>
<protein>
    <submittedName>
        <fullName evidence="3">ERF family protein</fullName>
    </submittedName>
</protein>
<accession>A0A841ZM99</accession>
<feature type="coiled-coil region" evidence="1">
    <location>
        <begin position="196"/>
        <end position="223"/>
    </location>
</feature>
<proteinExistence type="predicted"/>
<gene>
    <name evidence="3" type="ORF">HB912_07180</name>
</gene>
<evidence type="ECO:0000313" key="3">
    <source>
        <dbReference type="EMBL" id="MBC1521426.1"/>
    </source>
</evidence>
<comment type="caution">
    <text evidence="3">The sequence shown here is derived from an EMBL/GenBank/DDBJ whole genome shotgun (WGS) entry which is preliminary data.</text>
</comment>
<evidence type="ECO:0000256" key="1">
    <source>
        <dbReference type="SAM" id="Coils"/>
    </source>
</evidence>
<reference evidence="3 4" key="1">
    <citation type="submission" date="2020-03" db="EMBL/GenBank/DDBJ databases">
        <title>Soil Listeria distribution.</title>
        <authorList>
            <person name="Liao J."/>
            <person name="Wiedmann M."/>
        </authorList>
    </citation>
    <scope>NUCLEOTIDE SEQUENCE [LARGE SCALE GENOMIC DNA]</scope>
    <source>
        <strain evidence="3 4">FSL L7-1507</strain>
    </source>
</reference>
<organism evidence="3 4">
    <name type="scientific">Listeria aquatica</name>
    <dbReference type="NCBI Taxonomy" id="1494960"/>
    <lineage>
        <taxon>Bacteria</taxon>
        <taxon>Bacillati</taxon>
        <taxon>Bacillota</taxon>
        <taxon>Bacilli</taxon>
        <taxon>Bacillales</taxon>
        <taxon>Listeriaceae</taxon>
        <taxon>Listeria</taxon>
    </lineage>
</organism>
<feature type="region of interest" description="Disordered" evidence="2">
    <location>
        <begin position="121"/>
        <end position="163"/>
    </location>
</feature>
<evidence type="ECO:0000256" key="2">
    <source>
        <dbReference type="SAM" id="MobiDB-lite"/>
    </source>
</evidence>